<dbReference type="Proteomes" id="UP000701702">
    <property type="component" value="Unassembled WGS sequence"/>
</dbReference>
<evidence type="ECO:0000256" key="6">
    <source>
        <dbReference type="PROSITE-ProRule" id="PRU00169"/>
    </source>
</evidence>
<evidence type="ECO:0000259" key="9">
    <source>
        <dbReference type="PROSITE" id="PS51755"/>
    </source>
</evidence>
<dbReference type="Pfam" id="PF00486">
    <property type="entry name" value="Trans_reg_C"/>
    <property type="match status" value="1"/>
</dbReference>
<dbReference type="InterPro" id="IPR016032">
    <property type="entry name" value="Sig_transdc_resp-reg_C-effctor"/>
</dbReference>
<dbReference type="Gene3D" id="3.40.50.2300">
    <property type="match status" value="1"/>
</dbReference>
<dbReference type="InterPro" id="IPR011006">
    <property type="entry name" value="CheY-like_superfamily"/>
</dbReference>
<dbReference type="RefSeq" id="WP_223998842.1">
    <property type="nucleotide sequence ID" value="NZ_CAJZAF010000001.1"/>
</dbReference>
<feature type="domain" description="Response regulatory" evidence="8">
    <location>
        <begin position="6"/>
        <end position="120"/>
    </location>
</feature>
<keyword evidence="3" id="KW-0805">Transcription regulation</keyword>
<evidence type="ECO:0000259" key="8">
    <source>
        <dbReference type="PROSITE" id="PS50110"/>
    </source>
</evidence>
<evidence type="ECO:0000256" key="7">
    <source>
        <dbReference type="PROSITE-ProRule" id="PRU01091"/>
    </source>
</evidence>
<evidence type="ECO:0000256" key="1">
    <source>
        <dbReference type="ARBA" id="ARBA00022553"/>
    </source>
</evidence>
<proteinExistence type="predicted"/>
<dbReference type="InterPro" id="IPR001867">
    <property type="entry name" value="OmpR/PhoB-type_DNA-bd"/>
</dbReference>
<dbReference type="EMBL" id="CAJZAF010000001">
    <property type="protein sequence ID" value="CAG9163541.1"/>
    <property type="molecule type" value="Genomic_DNA"/>
</dbReference>
<protein>
    <submittedName>
        <fullName evidence="10">Transcriptional regulatory protein OmpR</fullName>
    </submittedName>
</protein>
<keyword evidence="5" id="KW-0804">Transcription</keyword>
<organism evidence="10 11">
    <name type="scientific">Cupriavidus pinatubonensis</name>
    <dbReference type="NCBI Taxonomy" id="248026"/>
    <lineage>
        <taxon>Bacteria</taxon>
        <taxon>Pseudomonadati</taxon>
        <taxon>Pseudomonadota</taxon>
        <taxon>Betaproteobacteria</taxon>
        <taxon>Burkholderiales</taxon>
        <taxon>Burkholderiaceae</taxon>
        <taxon>Cupriavidus</taxon>
    </lineage>
</organism>
<evidence type="ECO:0000256" key="3">
    <source>
        <dbReference type="ARBA" id="ARBA00023015"/>
    </source>
</evidence>
<dbReference type="CDD" id="cd00383">
    <property type="entry name" value="trans_reg_C"/>
    <property type="match status" value="1"/>
</dbReference>
<dbReference type="SMART" id="SM00448">
    <property type="entry name" value="REC"/>
    <property type="match status" value="1"/>
</dbReference>
<feature type="modified residue" description="4-aspartylphosphate" evidence="6">
    <location>
        <position position="55"/>
    </location>
</feature>
<name>A0ABN7XS21_9BURK</name>
<dbReference type="PROSITE" id="PS50110">
    <property type="entry name" value="RESPONSE_REGULATORY"/>
    <property type="match status" value="1"/>
</dbReference>
<keyword evidence="11" id="KW-1185">Reference proteome</keyword>
<dbReference type="Pfam" id="PF00072">
    <property type="entry name" value="Response_reg"/>
    <property type="match status" value="1"/>
</dbReference>
<evidence type="ECO:0000313" key="11">
    <source>
        <dbReference type="Proteomes" id="UP000701702"/>
    </source>
</evidence>
<keyword evidence="1 6" id="KW-0597">Phosphoprotein</keyword>
<dbReference type="Gene3D" id="6.10.250.690">
    <property type="match status" value="1"/>
</dbReference>
<dbReference type="SUPFAM" id="SSF46894">
    <property type="entry name" value="C-terminal effector domain of the bipartite response regulators"/>
    <property type="match status" value="1"/>
</dbReference>
<dbReference type="Gene3D" id="1.10.10.10">
    <property type="entry name" value="Winged helix-like DNA-binding domain superfamily/Winged helix DNA-binding domain"/>
    <property type="match status" value="1"/>
</dbReference>
<dbReference type="PROSITE" id="PS51755">
    <property type="entry name" value="OMPR_PHOB"/>
    <property type="match status" value="1"/>
</dbReference>
<dbReference type="PANTHER" id="PTHR48111">
    <property type="entry name" value="REGULATOR OF RPOS"/>
    <property type="match status" value="1"/>
</dbReference>
<comment type="caution">
    <text evidence="10">The sequence shown here is derived from an EMBL/GenBank/DDBJ whole genome shotgun (WGS) entry which is preliminary data.</text>
</comment>
<keyword evidence="2" id="KW-0902">Two-component regulatory system</keyword>
<feature type="DNA-binding region" description="OmpR/PhoB-type" evidence="7">
    <location>
        <begin position="134"/>
        <end position="233"/>
    </location>
</feature>
<dbReference type="SMART" id="SM00862">
    <property type="entry name" value="Trans_reg_C"/>
    <property type="match status" value="1"/>
</dbReference>
<reference evidence="10 11" key="1">
    <citation type="submission" date="2021-08" db="EMBL/GenBank/DDBJ databases">
        <authorList>
            <person name="Peeters C."/>
        </authorList>
    </citation>
    <scope>NUCLEOTIDE SEQUENCE [LARGE SCALE GENOMIC DNA]</scope>
    <source>
        <strain evidence="10 11">LMG 23994</strain>
    </source>
</reference>
<evidence type="ECO:0000256" key="4">
    <source>
        <dbReference type="ARBA" id="ARBA00023125"/>
    </source>
</evidence>
<gene>
    <name evidence="10" type="primary">ompR_1</name>
    <name evidence="10" type="ORF">LMG23994_00151</name>
</gene>
<dbReference type="InterPro" id="IPR036388">
    <property type="entry name" value="WH-like_DNA-bd_sf"/>
</dbReference>
<dbReference type="InterPro" id="IPR001789">
    <property type="entry name" value="Sig_transdc_resp-reg_receiver"/>
</dbReference>
<sequence>MEQVNGIIVLDDEAELRNMLQRFLTGHGFRVRAVADGKQLDRYLQREPHDLLVLDLMMEPEGGLTICRRLRAEGHTLPILMLTAKGDPMDRVAGLETGADDYLAKPFVPDELVARIRALLRRQKMAAGDPTVTTQMLRFGDFTFDVGKQTLSRGGEPVEVHSAQMLLLHALGSSPNRAVSRDNLLARARGRDHDALDRSIDVQILRLRQIVEDDPSKPRFIKTVWGIGYMLLAGVES</sequence>
<evidence type="ECO:0000256" key="5">
    <source>
        <dbReference type="ARBA" id="ARBA00023163"/>
    </source>
</evidence>
<feature type="domain" description="OmpR/PhoB-type" evidence="9">
    <location>
        <begin position="134"/>
        <end position="233"/>
    </location>
</feature>
<dbReference type="PANTHER" id="PTHR48111:SF4">
    <property type="entry name" value="DNA-BINDING DUAL TRANSCRIPTIONAL REGULATOR OMPR"/>
    <property type="match status" value="1"/>
</dbReference>
<accession>A0ABN7XS21</accession>
<dbReference type="SUPFAM" id="SSF52172">
    <property type="entry name" value="CheY-like"/>
    <property type="match status" value="1"/>
</dbReference>
<dbReference type="InterPro" id="IPR039420">
    <property type="entry name" value="WalR-like"/>
</dbReference>
<evidence type="ECO:0000256" key="2">
    <source>
        <dbReference type="ARBA" id="ARBA00023012"/>
    </source>
</evidence>
<evidence type="ECO:0000313" key="10">
    <source>
        <dbReference type="EMBL" id="CAG9163541.1"/>
    </source>
</evidence>
<keyword evidence="4 7" id="KW-0238">DNA-binding</keyword>